<dbReference type="PANTHER" id="PTHR30483:SF6">
    <property type="entry name" value="PERIPLASMIC BINDING PROTEIN OF ABC TRANSPORTER FOR NATURAL AMINO ACIDS"/>
    <property type="match status" value="1"/>
</dbReference>
<dbReference type="RefSeq" id="WP_238384130.1">
    <property type="nucleotide sequence ID" value="NZ_JALBUU010000004.1"/>
</dbReference>
<evidence type="ECO:0000313" key="4">
    <source>
        <dbReference type="Proteomes" id="UP001201985"/>
    </source>
</evidence>
<dbReference type="EMBL" id="JALBUU010000004">
    <property type="protein sequence ID" value="MCI0752199.1"/>
    <property type="molecule type" value="Genomic_DNA"/>
</dbReference>
<name>A0ABS9W0T7_9PROT</name>
<dbReference type="NCBIfam" id="TIGR03863">
    <property type="entry name" value="PQQ_ABC_bind"/>
    <property type="match status" value="1"/>
</dbReference>
<organism evidence="3 4">
    <name type="scientific">Teichococcus vastitatis</name>
    <dbReference type="NCBI Taxonomy" id="2307076"/>
    <lineage>
        <taxon>Bacteria</taxon>
        <taxon>Pseudomonadati</taxon>
        <taxon>Pseudomonadota</taxon>
        <taxon>Alphaproteobacteria</taxon>
        <taxon>Acetobacterales</taxon>
        <taxon>Roseomonadaceae</taxon>
        <taxon>Roseomonas</taxon>
    </lineage>
</organism>
<feature type="signal peptide" evidence="2">
    <location>
        <begin position="1"/>
        <end position="21"/>
    </location>
</feature>
<keyword evidence="1" id="KW-0029">Amino-acid transport</keyword>
<dbReference type="InterPro" id="IPR028082">
    <property type="entry name" value="Peripla_BP_I"/>
</dbReference>
<dbReference type="PANTHER" id="PTHR30483">
    <property type="entry name" value="LEUCINE-SPECIFIC-BINDING PROTEIN"/>
    <property type="match status" value="1"/>
</dbReference>
<keyword evidence="4" id="KW-1185">Reference proteome</keyword>
<dbReference type="InterPro" id="IPR051010">
    <property type="entry name" value="BCAA_transport"/>
</dbReference>
<reference evidence="3 4" key="1">
    <citation type="submission" date="2022-03" db="EMBL/GenBank/DDBJ databases">
        <title>Complete genome analysis of Roseomonas KG 17.1 : a prolific producer of plant growth promoters.</title>
        <authorList>
            <person name="Saadouli I."/>
            <person name="Najjari A."/>
            <person name="Mosbah A."/>
            <person name="Ouzari H.I."/>
        </authorList>
    </citation>
    <scope>NUCLEOTIDE SEQUENCE [LARGE SCALE GENOMIC DNA]</scope>
    <source>
        <strain evidence="3 4">KG17-1</strain>
    </source>
</reference>
<evidence type="ECO:0000256" key="1">
    <source>
        <dbReference type="ARBA" id="ARBA00022970"/>
    </source>
</evidence>
<accession>A0ABS9W0T7</accession>
<feature type="chain" id="PRO_5046741057" evidence="2">
    <location>
        <begin position="22"/>
        <end position="395"/>
    </location>
</feature>
<gene>
    <name evidence="3" type="ORF">MON41_00295</name>
</gene>
<dbReference type="Proteomes" id="UP001201985">
    <property type="component" value="Unassembled WGS sequence"/>
</dbReference>
<dbReference type="InterPro" id="IPR022478">
    <property type="entry name" value="ABC_transptr_sub-bd_PQQ"/>
</dbReference>
<comment type="caution">
    <text evidence="3">The sequence shown here is derived from an EMBL/GenBank/DDBJ whole genome shotgun (WGS) entry which is preliminary data.</text>
</comment>
<protein>
    <submittedName>
        <fullName evidence="3">ABC transporter substrate-binding protein</fullName>
    </submittedName>
</protein>
<keyword evidence="1" id="KW-0813">Transport</keyword>
<evidence type="ECO:0000313" key="3">
    <source>
        <dbReference type="EMBL" id="MCI0752199.1"/>
    </source>
</evidence>
<evidence type="ECO:0000256" key="2">
    <source>
        <dbReference type="SAM" id="SignalP"/>
    </source>
</evidence>
<dbReference type="Gene3D" id="3.40.50.2300">
    <property type="match status" value="4"/>
</dbReference>
<keyword evidence="2" id="KW-0732">Signal</keyword>
<dbReference type="SUPFAM" id="SSF53822">
    <property type="entry name" value="Periplasmic binding protein-like I"/>
    <property type="match status" value="1"/>
</dbReference>
<sequence>MPAVRALALVLALLAAAPAIAAEAVLTVGYLGLSVPRVMPNTYLDPPPEDEGIQGARLGAADNNTTGRFTGQRFLLEERVVADPEGVAPALRELQAGGIRLVVADLPAAQLLEVADLPEAAGLTLLNVRAPDDALRNESCRRDVLHLLPSRAMQADALGQFLAARRWRNILLISGPAEGDKLYAEAIRRTARKFQLRIVAEKPWTFDPGARRTDTGHYGIAAEVARFTQGLPSHDVVVVADENGDWGDDVAWRTAEPRPVAGTQGLVPTSWARPHEQWGATQLQRRFRARTQRWMLPRDHAAWLALRAVGEAATRARSTEPEAVAARMRAAGFELAGFKGVPLSFRDWDGQLRQPVLLASDRSLVSVSPQPGFQHQFSELDTLGTDKPETRCQFR</sequence>
<proteinExistence type="predicted"/>